<dbReference type="Pfam" id="PF02720">
    <property type="entry name" value="DUF222"/>
    <property type="match status" value="1"/>
</dbReference>
<comment type="similarity">
    <text evidence="1">Belongs to the Rv1128c/1148c/1588c/1702c/1945/3466 family.</text>
</comment>
<dbReference type="InterPro" id="IPR003870">
    <property type="entry name" value="DUF222"/>
</dbReference>
<dbReference type="Proteomes" id="UP001596337">
    <property type="component" value="Unassembled WGS sequence"/>
</dbReference>
<feature type="domain" description="HNH nuclease" evidence="3">
    <location>
        <begin position="328"/>
        <end position="378"/>
    </location>
</feature>
<evidence type="ECO:0000256" key="2">
    <source>
        <dbReference type="SAM" id="MobiDB-lite"/>
    </source>
</evidence>
<dbReference type="CDD" id="cd00085">
    <property type="entry name" value="HNHc"/>
    <property type="match status" value="1"/>
</dbReference>
<evidence type="ECO:0000256" key="1">
    <source>
        <dbReference type="ARBA" id="ARBA00023450"/>
    </source>
</evidence>
<evidence type="ECO:0000313" key="4">
    <source>
        <dbReference type="EMBL" id="MFC6866842.1"/>
    </source>
</evidence>
<feature type="compositionally biased region" description="Basic and acidic residues" evidence="2">
    <location>
        <begin position="222"/>
        <end position="237"/>
    </location>
</feature>
<gene>
    <name evidence="4" type="ORF">ACFQGD_06750</name>
</gene>
<proteinExistence type="inferred from homology"/>
<dbReference type="InterPro" id="IPR003615">
    <property type="entry name" value="HNH_nuc"/>
</dbReference>
<dbReference type="InterPro" id="IPR002711">
    <property type="entry name" value="HNH"/>
</dbReference>
<feature type="region of interest" description="Disordered" evidence="2">
    <location>
        <begin position="213"/>
        <end position="237"/>
    </location>
</feature>
<accession>A0ABW2BWN4</accession>
<evidence type="ECO:0000259" key="3">
    <source>
        <dbReference type="SMART" id="SM00507"/>
    </source>
</evidence>
<dbReference type="Pfam" id="PF01844">
    <property type="entry name" value="HNH"/>
    <property type="match status" value="1"/>
</dbReference>
<evidence type="ECO:0000313" key="5">
    <source>
        <dbReference type="Proteomes" id="UP001596337"/>
    </source>
</evidence>
<sequence>MIEYGESAFSDTEWWRQDKAALATALAEREEAIRRLQAEQGAILAEMQSRGTMAEYGYPTLDALQIDLLRISRQEANRRTTRALACHDIRGIGSIVMPAAAPATAAAFAEGAIGTEHVDTILKTVNDIPADVPADEIADYERTLVELARDAEPRHVRKAGAAILARLDQDGTPPDDEEKARPKRELRWGWRRDGRLAFSGEFDTETGQQFLAALSPLSKPQPAKDGERDTRTTTERNGDALADLIGLTLTTGELPVQGGERPNVVVTLSYDALKAALEQHGQAMLGDLPITAQQARYWACDAGVIPAVLGSQGEILDLGRKERLVTLGQRRALELRDKGCIKCGRPAKWCHAHHIISWLDLGPTDLDNLCLLCTACHRLIHHSEWRIEMSPNGIPLCIPPSWMARAGPRAA</sequence>
<reference evidence="5" key="1">
    <citation type="journal article" date="2019" name="Int. J. Syst. Evol. Microbiol.">
        <title>The Global Catalogue of Microorganisms (GCM) 10K type strain sequencing project: providing services to taxonomists for standard genome sequencing and annotation.</title>
        <authorList>
            <consortium name="The Broad Institute Genomics Platform"/>
            <consortium name="The Broad Institute Genome Sequencing Center for Infectious Disease"/>
            <person name="Wu L."/>
            <person name="Ma J."/>
        </authorList>
    </citation>
    <scope>NUCLEOTIDE SEQUENCE [LARGE SCALE GENOMIC DNA]</scope>
    <source>
        <strain evidence="5">KCTC 32255</strain>
    </source>
</reference>
<organism evidence="4 5">
    <name type="scientific">Haloechinothrix salitolerans</name>
    <dbReference type="NCBI Taxonomy" id="926830"/>
    <lineage>
        <taxon>Bacteria</taxon>
        <taxon>Bacillati</taxon>
        <taxon>Actinomycetota</taxon>
        <taxon>Actinomycetes</taxon>
        <taxon>Pseudonocardiales</taxon>
        <taxon>Pseudonocardiaceae</taxon>
        <taxon>Haloechinothrix</taxon>
    </lineage>
</organism>
<comment type="caution">
    <text evidence="4">The sequence shown here is derived from an EMBL/GenBank/DDBJ whole genome shotgun (WGS) entry which is preliminary data.</text>
</comment>
<protein>
    <submittedName>
        <fullName evidence="4">DUF222 domain-containing protein</fullName>
    </submittedName>
</protein>
<keyword evidence="5" id="KW-1185">Reference proteome</keyword>
<dbReference type="SMART" id="SM00507">
    <property type="entry name" value="HNHc"/>
    <property type="match status" value="1"/>
</dbReference>
<dbReference type="RefSeq" id="WP_345405936.1">
    <property type="nucleotide sequence ID" value="NZ_BAABLA010000121.1"/>
</dbReference>
<dbReference type="Gene3D" id="1.10.30.50">
    <property type="match status" value="1"/>
</dbReference>
<name>A0ABW2BWN4_9PSEU</name>
<dbReference type="EMBL" id="JBHSXX010000001">
    <property type="protein sequence ID" value="MFC6866842.1"/>
    <property type="molecule type" value="Genomic_DNA"/>
</dbReference>